<gene>
    <name evidence="3" type="ORF">WJX75_009967</name>
</gene>
<comment type="caution">
    <text evidence="3">The sequence shown here is derived from an EMBL/GenBank/DDBJ whole genome shotgun (WGS) entry which is preliminary data.</text>
</comment>
<dbReference type="PANTHER" id="PTHR44154:SF1">
    <property type="entry name" value="QUINONE OXIDOREDUCTASE"/>
    <property type="match status" value="1"/>
</dbReference>
<dbReference type="EMBL" id="JALJOT010000010">
    <property type="protein sequence ID" value="KAK9906906.1"/>
    <property type="molecule type" value="Genomic_DNA"/>
</dbReference>
<evidence type="ECO:0000259" key="2">
    <source>
        <dbReference type="Pfam" id="PF08240"/>
    </source>
</evidence>
<evidence type="ECO:0000256" key="1">
    <source>
        <dbReference type="ARBA" id="ARBA00022857"/>
    </source>
</evidence>
<dbReference type="PANTHER" id="PTHR44154">
    <property type="entry name" value="QUINONE OXIDOREDUCTASE"/>
    <property type="match status" value="1"/>
</dbReference>
<keyword evidence="4" id="KW-1185">Reference proteome</keyword>
<feature type="domain" description="Alcohol dehydrogenase-like N-terminal" evidence="2">
    <location>
        <begin position="31"/>
        <end position="120"/>
    </location>
</feature>
<name>A0ABR2YKC4_9CHLO</name>
<evidence type="ECO:0000313" key="4">
    <source>
        <dbReference type="Proteomes" id="UP001491310"/>
    </source>
</evidence>
<dbReference type="InterPro" id="IPR051603">
    <property type="entry name" value="Zinc-ADH_QOR/CCCR"/>
</dbReference>
<reference evidence="3 4" key="1">
    <citation type="journal article" date="2024" name="Nat. Commun.">
        <title>Phylogenomics reveals the evolutionary origins of lichenization in chlorophyte algae.</title>
        <authorList>
            <person name="Puginier C."/>
            <person name="Libourel C."/>
            <person name="Otte J."/>
            <person name="Skaloud P."/>
            <person name="Haon M."/>
            <person name="Grisel S."/>
            <person name="Petersen M."/>
            <person name="Berrin J.G."/>
            <person name="Delaux P.M."/>
            <person name="Dal Grande F."/>
            <person name="Keller J."/>
        </authorList>
    </citation>
    <scope>NUCLEOTIDE SEQUENCE [LARGE SCALE GENOMIC DNA]</scope>
    <source>
        <strain evidence="3 4">SAG 216-7</strain>
    </source>
</reference>
<dbReference type="InterPro" id="IPR013154">
    <property type="entry name" value="ADH-like_N"/>
</dbReference>
<evidence type="ECO:0000313" key="3">
    <source>
        <dbReference type="EMBL" id="KAK9906906.1"/>
    </source>
</evidence>
<dbReference type="Proteomes" id="UP001491310">
    <property type="component" value="Unassembled WGS sequence"/>
</dbReference>
<organism evidence="3 4">
    <name type="scientific">Coccomyxa subellipsoidea</name>
    <dbReference type="NCBI Taxonomy" id="248742"/>
    <lineage>
        <taxon>Eukaryota</taxon>
        <taxon>Viridiplantae</taxon>
        <taxon>Chlorophyta</taxon>
        <taxon>core chlorophytes</taxon>
        <taxon>Trebouxiophyceae</taxon>
        <taxon>Trebouxiophyceae incertae sedis</taxon>
        <taxon>Coccomyxaceae</taxon>
        <taxon>Coccomyxa</taxon>
    </lineage>
</organism>
<dbReference type="Gene3D" id="3.90.180.10">
    <property type="entry name" value="Medium-chain alcohol dehydrogenases, catalytic domain"/>
    <property type="match status" value="1"/>
</dbReference>
<protein>
    <recommendedName>
        <fullName evidence="2">Alcohol dehydrogenase-like N-terminal domain-containing protein</fullName>
    </recommendedName>
</protein>
<dbReference type="InterPro" id="IPR011032">
    <property type="entry name" value="GroES-like_sf"/>
</dbReference>
<accession>A0ABR2YKC4</accession>
<proteinExistence type="predicted"/>
<sequence>MTEDMQAIVFDTFGAPNVLKVVRYPKPVPRTGEVLVKIHAAGVNPVDFKVRKGDMMRFLVSRPRIPGGDLSGTIEEVDEKSKWKPGQKVFALVPGFSPHHKDGAYAGTHSLPGIGGGWGEGGAAGADPRRRWRCGHICCAAGQSTGRACDHHCRAAQPRLCHQGAERR</sequence>
<keyword evidence="1" id="KW-0521">NADP</keyword>
<dbReference type="Pfam" id="PF08240">
    <property type="entry name" value="ADH_N"/>
    <property type="match status" value="1"/>
</dbReference>
<dbReference type="SUPFAM" id="SSF50129">
    <property type="entry name" value="GroES-like"/>
    <property type="match status" value="1"/>
</dbReference>